<dbReference type="PANTHER" id="PTHR45783:SF3">
    <property type="entry name" value="KINESIN LIGHT CHAIN"/>
    <property type="match status" value="1"/>
</dbReference>
<name>A0A6A5KCU4_9PLEO</name>
<comment type="subcellular location">
    <subcellularLocation>
        <location evidence="1">Cytoplasm</location>
    </subcellularLocation>
</comment>
<sequence length="397" mass="44893">YQVSSRILEAETFLRQEIDARSEVLGSDHRALAALSSELAQVFASQARFSEAEQRQEHVVEILGLHFGDRHPRPLLAKIDLAQIFADRLLLNKAELLYETVIPTLQDIVGAENADVASALQNFANLRANLGKLQQAAERYCKDGLHWASEMLGDDHFKTIALNHVLAFTYLSRGNDAEAEAVLSDRFLEQAKGSETEIYVLEDLATLKEHQGRSSEAHDMRIRAMQLCHAILGKSSPKSLDLWGEVLSAELDRNWSGELESLVLENIKAKKQSVGNSHRSIIKSMVDLAAAYGRAHQFDKAERLIEEVKAICIATELQDPARHANNLTRTAEIYFYMDRFDEAEELEMQALDIRKAIFGEDHEYVARTMNNLATTLHRKGELRRAEELLQHVLRIRE</sequence>
<evidence type="ECO:0000313" key="5">
    <source>
        <dbReference type="EMBL" id="KAF1833921.1"/>
    </source>
</evidence>
<dbReference type="AlphaFoldDB" id="A0A6A5KCU4"/>
<dbReference type="GO" id="GO:0005737">
    <property type="term" value="C:cytoplasm"/>
    <property type="evidence" value="ECO:0007669"/>
    <property type="project" value="UniProtKB-SubCell"/>
</dbReference>
<keyword evidence="3" id="KW-0677">Repeat</keyword>
<evidence type="ECO:0000256" key="3">
    <source>
        <dbReference type="ARBA" id="ARBA00022737"/>
    </source>
</evidence>
<organism evidence="5 6">
    <name type="scientific">Decorospora gaudefroyi</name>
    <dbReference type="NCBI Taxonomy" id="184978"/>
    <lineage>
        <taxon>Eukaryota</taxon>
        <taxon>Fungi</taxon>
        <taxon>Dikarya</taxon>
        <taxon>Ascomycota</taxon>
        <taxon>Pezizomycotina</taxon>
        <taxon>Dothideomycetes</taxon>
        <taxon>Pleosporomycetidae</taxon>
        <taxon>Pleosporales</taxon>
        <taxon>Pleosporineae</taxon>
        <taxon>Pleosporaceae</taxon>
        <taxon>Decorospora</taxon>
    </lineage>
</organism>
<dbReference type="GO" id="GO:0007018">
    <property type="term" value="P:microtubule-based movement"/>
    <property type="evidence" value="ECO:0007669"/>
    <property type="project" value="TreeGrafter"/>
</dbReference>
<dbReference type="GO" id="GO:0005871">
    <property type="term" value="C:kinesin complex"/>
    <property type="evidence" value="ECO:0007669"/>
    <property type="project" value="InterPro"/>
</dbReference>
<dbReference type="EMBL" id="ML975310">
    <property type="protein sequence ID" value="KAF1833921.1"/>
    <property type="molecule type" value="Genomic_DNA"/>
</dbReference>
<dbReference type="InterPro" id="IPR011990">
    <property type="entry name" value="TPR-like_helical_dom_sf"/>
</dbReference>
<dbReference type="GO" id="GO:0019894">
    <property type="term" value="F:kinesin binding"/>
    <property type="evidence" value="ECO:0007669"/>
    <property type="project" value="TreeGrafter"/>
</dbReference>
<gene>
    <name evidence="5" type="ORF">BDW02DRAFT_462744</name>
</gene>
<reference evidence="5" key="1">
    <citation type="submission" date="2020-01" db="EMBL/GenBank/DDBJ databases">
        <authorList>
            <consortium name="DOE Joint Genome Institute"/>
            <person name="Haridas S."/>
            <person name="Albert R."/>
            <person name="Binder M."/>
            <person name="Bloem J."/>
            <person name="Labutti K."/>
            <person name="Salamov A."/>
            <person name="Andreopoulos B."/>
            <person name="Baker S.E."/>
            <person name="Barry K."/>
            <person name="Bills G."/>
            <person name="Bluhm B.H."/>
            <person name="Cannon C."/>
            <person name="Castanera R."/>
            <person name="Culley D.E."/>
            <person name="Daum C."/>
            <person name="Ezra D."/>
            <person name="Gonzalez J.B."/>
            <person name="Henrissat B."/>
            <person name="Kuo A."/>
            <person name="Liang C."/>
            <person name="Lipzen A."/>
            <person name="Lutzoni F."/>
            <person name="Magnuson J."/>
            <person name="Mondo S."/>
            <person name="Nolan M."/>
            <person name="Ohm R."/>
            <person name="Pangilinan J."/>
            <person name="Park H.-J."/>
            <person name="Ramirez L."/>
            <person name="Alfaro M."/>
            <person name="Sun H."/>
            <person name="Tritt A."/>
            <person name="Yoshinaga Y."/>
            <person name="Zwiers L.-H."/>
            <person name="Turgeon B.G."/>
            <person name="Goodwin S.B."/>
            <person name="Spatafora J.W."/>
            <person name="Crous P.W."/>
            <person name="Grigoriev I.V."/>
        </authorList>
    </citation>
    <scope>NUCLEOTIDE SEQUENCE</scope>
    <source>
        <strain evidence="5">P77</strain>
    </source>
</reference>
<evidence type="ECO:0000256" key="4">
    <source>
        <dbReference type="ARBA" id="ARBA00022803"/>
    </source>
</evidence>
<dbReference type="InterPro" id="IPR002151">
    <property type="entry name" value="Kinesin_light"/>
</dbReference>
<evidence type="ECO:0000256" key="2">
    <source>
        <dbReference type="ARBA" id="ARBA00022490"/>
    </source>
</evidence>
<keyword evidence="4" id="KW-0802">TPR repeat</keyword>
<dbReference type="PROSITE" id="PS50293">
    <property type="entry name" value="TPR_REGION"/>
    <property type="match status" value="1"/>
</dbReference>
<dbReference type="Proteomes" id="UP000800040">
    <property type="component" value="Unassembled WGS sequence"/>
</dbReference>
<dbReference type="Gene3D" id="1.25.40.10">
    <property type="entry name" value="Tetratricopeptide repeat domain"/>
    <property type="match status" value="2"/>
</dbReference>
<dbReference type="PANTHER" id="PTHR45783">
    <property type="entry name" value="KINESIN LIGHT CHAIN"/>
    <property type="match status" value="1"/>
</dbReference>
<evidence type="ECO:0000256" key="1">
    <source>
        <dbReference type="ARBA" id="ARBA00004496"/>
    </source>
</evidence>
<proteinExistence type="predicted"/>
<feature type="non-terminal residue" evidence="5">
    <location>
        <position position="1"/>
    </location>
</feature>
<protein>
    <submittedName>
        <fullName evidence="5">Uncharacterized protein</fullName>
    </submittedName>
</protein>
<accession>A0A6A5KCU4</accession>
<evidence type="ECO:0000313" key="6">
    <source>
        <dbReference type="Proteomes" id="UP000800040"/>
    </source>
</evidence>
<dbReference type="Pfam" id="PF13424">
    <property type="entry name" value="TPR_12"/>
    <property type="match status" value="2"/>
</dbReference>
<keyword evidence="6" id="KW-1185">Reference proteome</keyword>
<dbReference type="SUPFAM" id="SSF48452">
    <property type="entry name" value="TPR-like"/>
    <property type="match status" value="2"/>
</dbReference>
<keyword evidence="2" id="KW-0963">Cytoplasm</keyword>
<dbReference type="OrthoDB" id="5986190at2759"/>
<feature type="non-terminal residue" evidence="5">
    <location>
        <position position="397"/>
    </location>
</feature>